<keyword evidence="4 8" id="KW-0406">Ion transport</keyword>
<dbReference type="Gene3D" id="1.20.5.440">
    <property type="entry name" value="ATP synthase delta/epsilon subunit, C-terminal domain"/>
    <property type="match status" value="1"/>
</dbReference>
<dbReference type="Proteomes" id="UP000187485">
    <property type="component" value="Unassembled WGS sequence"/>
</dbReference>
<evidence type="ECO:0000259" key="10">
    <source>
        <dbReference type="Pfam" id="PF00401"/>
    </source>
</evidence>
<evidence type="ECO:0000256" key="4">
    <source>
        <dbReference type="ARBA" id="ARBA00023065"/>
    </source>
</evidence>
<dbReference type="NCBIfam" id="TIGR01216">
    <property type="entry name" value="ATP_synt_epsi"/>
    <property type="match status" value="1"/>
</dbReference>
<evidence type="ECO:0000313" key="13">
    <source>
        <dbReference type="Proteomes" id="UP000187485"/>
    </source>
</evidence>
<comment type="function">
    <text evidence="8">Produces ATP from ADP in the presence of a proton gradient across the membrane.</text>
</comment>
<evidence type="ECO:0000256" key="8">
    <source>
        <dbReference type="HAMAP-Rule" id="MF_00530"/>
    </source>
</evidence>
<dbReference type="NCBIfam" id="NF009980">
    <property type="entry name" value="PRK13446.1"/>
    <property type="match status" value="1"/>
</dbReference>
<keyword evidence="3 8" id="KW-0813">Transport</keyword>
<protein>
    <recommendedName>
        <fullName evidence="8">ATP synthase epsilon chain</fullName>
    </recommendedName>
    <alternativeName>
        <fullName evidence="8">ATP synthase F1 sector epsilon subunit</fullName>
    </alternativeName>
    <alternativeName>
        <fullName evidence="8">F-ATPase epsilon subunit</fullName>
    </alternativeName>
</protein>
<keyword evidence="13" id="KW-1185">Reference proteome</keyword>
<dbReference type="CDD" id="cd12152">
    <property type="entry name" value="F1-ATPase_delta"/>
    <property type="match status" value="1"/>
</dbReference>
<dbReference type="EMBL" id="BDJK01000009">
    <property type="protein sequence ID" value="GAV22211.1"/>
    <property type="molecule type" value="Genomic_DNA"/>
</dbReference>
<dbReference type="RefSeq" id="WP_075858699.1">
    <property type="nucleotide sequence ID" value="NZ_BDJK01000009.1"/>
</dbReference>
<keyword evidence="7 8" id="KW-0066">ATP synthesis</keyword>
<evidence type="ECO:0000259" key="11">
    <source>
        <dbReference type="Pfam" id="PF02823"/>
    </source>
</evidence>
<dbReference type="HAMAP" id="MF_00530">
    <property type="entry name" value="ATP_synth_epsil_bac"/>
    <property type="match status" value="1"/>
</dbReference>
<dbReference type="GO" id="GO:0005524">
    <property type="term" value="F:ATP binding"/>
    <property type="evidence" value="ECO:0007669"/>
    <property type="project" value="UniProtKB-UniRule"/>
</dbReference>
<evidence type="ECO:0000256" key="7">
    <source>
        <dbReference type="ARBA" id="ARBA00023310"/>
    </source>
</evidence>
<dbReference type="SUPFAM" id="SSF46604">
    <property type="entry name" value="Epsilon subunit of F1F0-ATP synthase C-terminal domain"/>
    <property type="match status" value="1"/>
</dbReference>
<name>A0A1L8CTG9_9THEO</name>
<dbReference type="AlphaFoldDB" id="A0A1L8CTG9"/>
<evidence type="ECO:0000256" key="2">
    <source>
        <dbReference type="ARBA" id="ARBA00005712"/>
    </source>
</evidence>
<dbReference type="InterPro" id="IPR001469">
    <property type="entry name" value="ATP_synth_F1_dsu/esu"/>
</dbReference>
<evidence type="ECO:0000256" key="5">
    <source>
        <dbReference type="ARBA" id="ARBA00023136"/>
    </source>
</evidence>
<dbReference type="NCBIfam" id="NF001846">
    <property type="entry name" value="PRK00571.1-3"/>
    <property type="match status" value="1"/>
</dbReference>
<dbReference type="GO" id="GO:0046933">
    <property type="term" value="F:proton-transporting ATP synthase activity, rotational mechanism"/>
    <property type="evidence" value="ECO:0007669"/>
    <property type="project" value="UniProtKB-UniRule"/>
</dbReference>
<sequence>MADKIKLEVVTPERVVANEYVDFVVAPGVEGEVGILPLHAPMITSLDIGILRYTVDGQTEKIAVSGGFLEVRNNKVVVLANAAERGEEIDVERAQKALERARERLTKRTPDIDVLRAELAMRRALNRLKAAGKM</sequence>
<dbReference type="Pfam" id="PF00401">
    <property type="entry name" value="ATP-synt_DE"/>
    <property type="match status" value="1"/>
</dbReference>
<evidence type="ECO:0000313" key="12">
    <source>
        <dbReference type="EMBL" id="GAV22211.1"/>
    </source>
</evidence>
<accession>A0A1L8CTG9</accession>
<dbReference type="InterPro" id="IPR036794">
    <property type="entry name" value="ATP_F1_dsu/esu_C_sf"/>
</dbReference>
<evidence type="ECO:0000256" key="6">
    <source>
        <dbReference type="ARBA" id="ARBA00023196"/>
    </source>
</evidence>
<keyword evidence="6 8" id="KW-0139">CF(1)</keyword>
<keyword evidence="8" id="KW-1003">Cell membrane</keyword>
<proteinExistence type="inferred from homology"/>
<comment type="subcellular location">
    <subcellularLocation>
        <location evidence="1 8">Cell membrane</location>
        <topology evidence="1 8">Peripheral membrane protein</topology>
    </subcellularLocation>
</comment>
<feature type="domain" description="ATP synthase epsilon subunit C-terminal" evidence="10">
    <location>
        <begin position="87"/>
        <end position="132"/>
    </location>
</feature>
<feature type="domain" description="ATP synthase F1 complex delta/epsilon subunit N-terminal" evidence="11">
    <location>
        <begin position="5"/>
        <end position="83"/>
    </location>
</feature>
<dbReference type="GO" id="GO:0005886">
    <property type="term" value="C:plasma membrane"/>
    <property type="evidence" value="ECO:0007669"/>
    <property type="project" value="UniProtKB-SubCell"/>
</dbReference>
<comment type="similarity">
    <text evidence="2 8 9">Belongs to the ATPase epsilon chain family.</text>
</comment>
<dbReference type="InterPro" id="IPR020546">
    <property type="entry name" value="ATP_synth_F1_dsu/esu_N"/>
</dbReference>
<evidence type="ECO:0000256" key="3">
    <source>
        <dbReference type="ARBA" id="ARBA00022448"/>
    </source>
</evidence>
<dbReference type="STRING" id="870242.cpu_07210"/>
<dbReference type="SUPFAM" id="SSF51344">
    <property type="entry name" value="Epsilon subunit of F1F0-ATP synthase N-terminal domain"/>
    <property type="match status" value="1"/>
</dbReference>
<organism evidence="12 13">
    <name type="scientific">Carboxydothermus pertinax</name>
    <dbReference type="NCBI Taxonomy" id="870242"/>
    <lineage>
        <taxon>Bacteria</taxon>
        <taxon>Bacillati</taxon>
        <taxon>Bacillota</taxon>
        <taxon>Clostridia</taxon>
        <taxon>Thermoanaerobacterales</taxon>
        <taxon>Thermoanaerobacteraceae</taxon>
        <taxon>Carboxydothermus</taxon>
    </lineage>
</organism>
<dbReference type="Pfam" id="PF02823">
    <property type="entry name" value="ATP-synt_DE_N"/>
    <property type="match status" value="1"/>
</dbReference>
<dbReference type="GO" id="GO:0045259">
    <property type="term" value="C:proton-transporting ATP synthase complex"/>
    <property type="evidence" value="ECO:0007669"/>
    <property type="project" value="UniProtKB-KW"/>
</dbReference>
<gene>
    <name evidence="8" type="primary">atpC</name>
    <name evidence="12" type="ORF">cpu_07210</name>
</gene>
<dbReference type="OrthoDB" id="9804110at2"/>
<comment type="subunit">
    <text evidence="8 9">F-type ATPases have 2 components, CF(1) - the catalytic core - and CF(0) - the membrane proton channel. CF(1) has five subunits: alpha(3), beta(3), gamma(1), delta(1), epsilon(1). CF(0) has three main subunits: a, b and c.</text>
</comment>
<evidence type="ECO:0000256" key="9">
    <source>
        <dbReference type="RuleBase" id="RU003656"/>
    </source>
</evidence>
<reference evidence="13" key="1">
    <citation type="submission" date="2016-12" db="EMBL/GenBank/DDBJ databases">
        <title>Draft Genome Sequences od Carboxydothermus pertinax and islandicus, Hydrogenogenic Carboxydotrophic Bacteria.</title>
        <authorList>
            <person name="Fukuyama Y."/>
            <person name="Ohmae K."/>
            <person name="Yoneda Y."/>
            <person name="Yoshida T."/>
            <person name="Sako Y."/>
        </authorList>
    </citation>
    <scope>NUCLEOTIDE SEQUENCE [LARGE SCALE GENOMIC DNA]</scope>
    <source>
        <strain evidence="13">Ug1</strain>
    </source>
</reference>
<evidence type="ECO:0000256" key="1">
    <source>
        <dbReference type="ARBA" id="ARBA00004202"/>
    </source>
</evidence>
<dbReference type="Gene3D" id="2.60.15.10">
    <property type="entry name" value="F0F1 ATP synthase delta/epsilon subunit, N-terminal"/>
    <property type="match status" value="1"/>
</dbReference>
<dbReference type="PANTHER" id="PTHR13822">
    <property type="entry name" value="ATP SYNTHASE DELTA/EPSILON CHAIN"/>
    <property type="match status" value="1"/>
</dbReference>
<keyword evidence="8" id="KW-0375">Hydrogen ion transport</keyword>
<dbReference type="PANTHER" id="PTHR13822:SF10">
    <property type="entry name" value="ATP SYNTHASE EPSILON CHAIN, CHLOROPLASTIC"/>
    <property type="match status" value="1"/>
</dbReference>
<comment type="caution">
    <text evidence="12">The sequence shown here is derived from an EMBL/GenBank/DDBJ whole genome shotgun (WGS) entry which is preliminary data.</text>
</comment>
<dbReference type="InterPro" id="IPR020547">
    <property type="entry name" value="ATP_synth_F1_esu_C"/>
</dbReference>
<dbReference type="InterPro" id="IPR036771">
    <property type="entry name" value="ATPsynth_dsu/esu_N"/>
</dbReference>
<keyword evidence="5 8" id="KW-0472">Membrane</keyword>